<keyword evidence="2" id="KW-0812">Transmembrane</keyword>
<protein>
    <recommendedName>
        <fullName evidence="5">TonB family protein</fullName>
    </recommendedName>
</protein>
<evidence type="ECO:0000313" key="3">
    <source>
        <dbReference type="EMBL" id="KAB8038831.1"/>
    </source>
</evidence>
<dbReference type="Proteomes" id="UP000437748">
    <property type="component" value="Unassembled WGS sequence"/>
</dbReference>
<keyword evidence="2" id="KW-1133">Transmembrane helix</keyword>
<keyword evidence="4" id="KW-1185">Reference proteome</keyword>
<name>A0A6N6VT46_9BACT</name>
<gene>
    <name evidence="3" type="ORF">GCL60_08195</name>
</gene>
<reference evidence="3 4" key="1">
    <citation type="submission" date="2019-10" db="EMBL/GenBank/DDBJ databases">
        <title>New species of Slilvanegrellaceae.</title>
        <authorList>
            <person name="Pitt A."/>
            <person name="Hahn M.W."/>
        </authorList>
    </citation>
    <scope>NUCLEOTIDE SEQUENCE [LARGE SCALE GENOMIC DNA]</scope>
    <source>
        <strain evidence="3 4">SP-Ram-0.45-NSY-1</strain>
    </source>
</reference>
<evidence type="ECO:0008006" key="5">
    <source>
        <dbReference type="Google" id="ProtNLM"/>
    </source>
</evidence>
<keyword evidence="2" id="KW-0472">Membrane</keyword>
<feature type="compositionally biased region" description="Polar residues" evidence="1">
    <location>
        <begin position="273"/>
        <end position="284"/>
    </location>
</feature>
<feature type="region of interest" description="Disordered" evidence="1">
    <location>
        <begin position="173"/>
        <end position="298"/>
    </location>
</feature>
<sequence length="405" mass="45586">MNKYEIPIEIKSYRYPEVDEKNMLKFNKPTYTAKNNIYFSSSFENSIHDDKVLTGPRYLKISELPLNKKVKQPIIDIKPNSFKIPFLSPAEVSEYYNTKPFHFLVALIVHLSIASFFVVTSYISSINQDKAEIVEVTFGLNDTAAQTIQKTTTEEIGESEATKTIRELPQLTKNVTPDTAQKVQEKTPLIDNPNSTLTYKEQETKVKPPPIEKKENKEKVENKPIGPTPDKDKQKIKVDDFLKRKELDTRKEASKKTDGIREKNLAKPEGNKVNPNKIPTSPFASPSDLPDSPFAEAPSGVLEGKISSKSYNSYKAYIGRQLKLNWGTSEGNNFPSNLKAKVEFIVNPFGHLIGKPKIIKSSGNSEFDSLVINSLESTFPVSEPPPKDINPPKRFEASYSAKNVQ</sequence>
<dbReference type="SUPFAM" id="SSF74653">
    <property type="entry name" value="TolA/TonB C-terminal domain"/>
    <property type="match status" value="1"/>
</dbReference>
<organism evidence="3 4">
    <name type="scientific">Silvanigrella paludirubra</name>
    <dbReference type="NCBI Taxonomy" id="2499159"/>
    <lineage>
        <taxon>Bacteria</taxon>
        <taxon>Pseudomonadati</taxon>
        <taxon>Bdellovibrionota</taxon>
        <taxon>Oligoflexia</taxon>
        <taxon>Silvanigrellales</taxon>
        <taxon>Silvanigrellaceae</taxon>
        <taxon>Silvanigrella</taxon>
    </lineage>
</organism>
<dbReference type="OrthoDB" id="5291192at2"/>
<feature type="compositionally biased region" description="Basic and acidic residues" evidence="1">
    <location>
        <begin position="229"/>
        <end position="270"/>
    </location>
</feature>
<feature type="transmembrane region" description="Helical" evidence="2">
    <location>
        <begin position="103"/>
        <end position="123"/>
    </location>
</feature>
<evidence type="ECO:0000256" key="1">
    <source>
        <dbReference type="SAM" id="MobiDB-lite"/>
    </source>
</evidence>
<evidence type="ECO:0000313" key="4">
    <source>
        <dbReference type="Proteomes" id="UP000437748"/>
    </source>
</evidence>
<dbReference type="AlphaFoldDB" id="A0A6N6VT46"/>
<feature type="region of interest" description="Disordered" evidence="1">
    <location>
        <begin position="380"/>
        <end position="405"/>
    </location>
</feature>
<feature type="compositionally biased region" description="Basic and acidic residues" evidence="1">
    <location>
        <begin position="200"/>
        <end position="222"/>
    </location>
</feature>
<dbReference type="Pfam" id="PF13103">
    <property type="entry name" value="TonB_2"/>
    <property type="match status" value="1"/>
</dbReference>
<accession>A0A6N6VT46</accession>
<dbReference type="RefSeq" id="WP_153420203.1">
    <property type="nucleotide sequence ID" value="NZ_WFLM01000003.1"/>
</dbReference>
<dbReference type="Gene3D" id="3.30.1150.10">
    <property type="match status" value="1"/>
</dbReference>
<comment type="caution">
    <text evidence="3">The sequence shown here is derived from an EMBL/GenBank/DDBJ whole genome shotgun (WGS) entry which is preliminary data.</text>
</comment>
<dbReference type="EMBL" id="WFLM01000003">
    <property type="protein sequence ID" value="KAB8038831.1"/>
    <property type="molecule type" value="Genomic_DNA"/>
</dbReference>
<feature type="compositionally biased region" description="Polar residues" evidence="1">
    <location>
        <begin position="173"/>
        <end position="182"/>
    </location>
</feature>
<evidence type="ECO:0000256" key="2">
    <source>
        <dbReference type="SAM" id="Phobius"/>
    </source>
</evidence>
<proteinExistence type="predicted"/>